<comment type="similarity">
    <text evidence="3">Belongs to the glycosyl hydrolase 43 family.</text>
</comment>
<keyword evidence="16" id="KW-1185">Reference proteome</keyword>
<dbReference type="Gene3D" id="2.115.10.20">
    <property type="entry name" value="Glycosyl hydrolase domain, family 43"/>
    <property type="match status" value="1"/>
</dbReference>
<evidence type="ECO:0000256" key="12">
    <source>
        <dbReference type="RuleBase" id="RU361174"/>
    </source>
</evidence>
<comment type="catalytic activity">
    <reaction evidence="1 12">
        <text>Endohydrolysis of (1-&gt;4)-beta-D-xylosidic linkages in xylans.</text>
        <dbReference type="EC" id="3.2.1.8"/>
    </reaction>
</comment>
<evidence type="ECO:0000256" key="5">
    <source>
        <dbReference type="ARBA" id="ARBA00022729"/>
    </source>
</evidence>
<dbReference type="EMBL" id="FNDX01000001">
    <property type="protein sequence ID" value="SDH81530.1"/>
    <property type="molecule type" value="Genomic_DNA"/>
</dbReference>
<dbReference type="Gene3D" id="2.60.120.260">
    <property type="entry name" value="Galactose-binding domain-like"/>
    <property type="match status" value="2"/>
</dbReference>
<dbReference type="AlphaFoldDB" id="A0A1G8FHE2"/>
<dbReference type="SMR" id="A0A1G8FHE2"/>
<dbReference type="SMART" id="SM00606">
    <property type="entry name" value="CBD_IV"/>
    <property type="match status" value="1"/>
</dbReference>
<feature type="site" description="Important for catalytic activity, responsible for pKa modulation of the active site Glu and correct orientation of both the proton donor and substrate" evidence="11">
    <location>
        <position position="741"/>
    </location>
</feature>
<evidence type="ECO:0000256" key="10">
    <source>
        <dbReference type="ARBA" id="ARBA00023326"/>
    </source>
</evidence>
<keyword evidence="6" id="KW-0677">Repeat</keyword>
<keyword evidence="10 12" id="KW-0624">Polysaccharide degradation</keyword>
<dbReference type="STRING" id="1174501.SAMN05216192_101242"/>
<dbReference type="GO" id="GO:0031176">
    <property type="term" value="F:endo-1,4-beta-xylanase activity"/>
    <property type="evidence" value="ECO:0007669"/>
    <property type="project" value="UniProtKB-EC"/>
</dbReference>
<dbReference type="Proteomes" id="UP000199050">
    <property type="component" value="Unassembled WGS sequence"/>
</dbReference>
<dbReference type="Gene3D" id="3.20.20.80">
    <property type="entry name" value="Glycosidases"/>
    <property type="match status" value="1"/>
</dbReference>
<evidence type="ECO:0000313" key="15">
    <source>
        <dbReference type="EMBL" id="SDH81530.1"/>
    </source>
</evidence>
<dbReference type="SUPFAM" id="SSF49785">
    <property type="entry name" value="Galactose-binding domain-like"/>
    <property type="match status" value="2"/>
</dbReference>
<keyword evidence="9 12" id="KW-0326">Glycosidase</keyword>
<dbReference type="PROSITE" id="PS51760">
    <property type="entry name" value="GH10_2"/>
    <property type="match status" value="1"/>
</dbReference>
<keyword evidence="8 12" id="KW-0119">Carbohydrate metabolism</keyword>
<dbReference type="CDD" id="cd04084">
    <property type="entry name" value="CBM6_xylanase-like"/>
    <property type="match status" value="1"/>
</dbReference>
<dbReference type="PANTHER" id="PTHR31490">
    <property type="entry name" value="GLYCOSYL HYDROLASE"/>
    <property type="match status" value="1"/>
</dbReference>
<evidence type="ECO:0000256" key="11">
    <source>
        <dbReference type="PIRSR" id="PIRSR606710-2"/>
    </source>
</evidence>
<dbReference type="InterPro" id="IPR008979">
    <property type="entry name" value="Galactose-bd-like_sf"/>
</dbReference>
<dbReference type="InterPro" id="IPR017853">
    <property type="entry name" value="GH"/>
</dbReference>
<dbReference type="SUPFAM" id="SSF51445">
    <property type="entry name" value="(Trans)glycosidases"/>
    <property type="match status" value="1"/>
</dbReference>
<dbReference type="InterPro" id="IPR005084">
    <property type="entry name" value="CBM6"/>
</dbReference>
<evidence type="ECO:0000256" key="2">
    <source>
        <dbReference type="ARBA" id="ARBA00004851"/>
    </source>
</evidence>
<dbReference type="GO" id="GO:0045493">
    <property type="term" value="P:xylan catabolic process"/>
    <property type="evidence" value="ECO:0007669"/>
    <property type="project" value="UniProtKB-KW"/>
</dbReference>
<evidence type="ECO:0000256" key="7">
    <source>
        <dbReference type="ARBA" id="ARBA00022801"/>
    </source>
</evidence>
<evidence type="ECO:0000256" key="9">
    <source>
        <dbReference type="ARBA" id="ARBA00023295"/>
    </source>
</evidence>
<dbReference type="SMART" id="SM00633">
    <property type="entry name" value="Glyco_10"/>
    <property type="match status" value="1"/>
</dbReference>
<evidence type="ECO:0000256" key="4">
    <source>
        <dbReference type="ARBA" id="ARBA00022651"/>
    </source>
</evidence>
<evidence type="ECO:0000256" key="8">
    <source>
        <dbReference type="ARBA" id="ARBA00023277"/>
    </source>
</evidence>
<evidence type="ECO:0000313" key="16">
    <source>
        <dbReference type="Proteomes" id="UP000199050"/>
    </source>
</evidence>
<accession>A0A1G8FHE2</accession>
<dbReference type="EC" id="3.2.1.8" evidence="12"/>
<comment type="similarity">
    <text evidence="12">Belongs to the glycosyl hydrolase 10 (cellulase F) family.</text>
</comment>
<proteinExistence type="inferred from homology"/>
<dbReference type="InterPro" id="IPR003305">
    <property type="entry name" value="CenC_carb-bd"/>
</dbReference>
<dbReference type="PRINTS" id="PR00134">
    <property type="entry name" value="GLHYDRLASE10"/>
</dbReference>
<protein>
    <recommendedName>
        <fullName evidence="12">Beta-xylanase</fullName>
        <ecNumber evidence="12">3.2.1.8</ecNumber>
    </recommendedName>
</protein>
<keyword evidence="4 15" id="KW-0858">Xylan degradation</keyword>
<dbReference type="GO" id="GO:0030246">
    <property type="term" value="F:carbohydrate binding"/>
    <property type="evidence" value="ECO:0007669"/>
    <property type="project" value="InterPro"/>
</dbReference>
<sequence length="1060" mass="116430">MIKQKNLRQPIILGALVLLFIIAGITALLAAGRTKESRNPPEAASPPTITAQEAASSQAIRNFEDGTLQGWYGRGGDEKLTVTAEAAHKSSYGLHVAGRTAGWNGPQLDITPLLKKGELYTLTAWVRLPAGTPEASVALTVQRTTNGHESSEFITSGVASDREWIMLSGRYELLHSFEQLKLSLTAGSNPDLEFYVDDITVGQKPAAEPEPKPESGAASVQLDIPALQDIFAGDFKLGTSLLADEVMDPEGPDAALLKKHFNSLTPGNELKWDATEPRENSFNFTRADRIADFAADNGIAFRGHTLVWHSQTPDWVFHDDTGNLVSKEVLFARMKNHIDNVVGRYKGKIYAWDVVNEVIEPGDNQPGGLRNSLWYQIAGEEYIEKAFEYAHAADPDARLFINDYNTHIPDKRQYLVDLIQRLKAKGVPVEGIGHQNHISLTYPSVAELDSMISAFADLEIEQQITEMDMSIYSNDSQSYDSFSEELQIAQAHRYREIFDVFVKHKDQLTAVIFWGKDDMNTWLRSFPVNRNNWPLLFDEQLQAKYAYWALVDPGKVPGADYGPIHTSINTLGGTFMNILNKKDNGIMKATGKEPGQGNPLVSYKFGADPYALVYKDRVYLYMTNDVLEYDDSGKVKDNTYGNINKITVISSDDLMNWTDHGEIVAARSEGAAKWATQSWAPAAVHKVIDGKDRFFLYFANNASGIGVLTSDSPEGPWVDPLGKALILRSVPGVEDVTWLFDPAVFVDDDGKAYIYFGGGIPEGKEEWPNTARVMELGPDMISVIGEAKPIPAPFLFEDAGINKYDGRYYFTYCSNFFSGERPEGSPPAGEIAYMTSDHPMGPWTYRGTILKNPGHFFGVGGNNHHSIFAFHDKWYIAYHAQTLSKALGVPQGYRSTHLNEVHFSGADGAIQEIEANYEGVSAIQSFNPYQSVPAATSAWSAGIAVEPPVSASGEAVNERVLTALTDGSWTGLAGVDFGQPGASAITVSAAGGDQPSIIELRLDQPDGKLIGTVKVAAGSGEKAAEWTAEVAEAEGIHDLYFVFRGEGGKRLLQLYRWQFS</sequence>
<gene>
    <name evidence="15" type="ORF">SAMN05216192_101242</name>
</gene>
<dbReference type="InterPro" id="IPR006710">
    <property type="entry name" value="Glyco_hydro_43"/>
</dbReference>
<dbReference type="CDD" id="cd09003">
    <property type="entry name" value="GH43_XynD-like"/>
    <property type="match status" value="1"/>
</dbReference>
<dbReference type="InterPro" id="IPR001000">
    <property type="entry name" value="GH10_dom"/>
</dbReference>
<dbReference type="PANTHER" id="PTHR31490:SF90">
    <property type="entry name" value="ENDO-1,4-BETA-XYLANASE A"/>
    <property type="match status" value="1"/>
</dbReference>
<dbReference type="Pfam" id="PF03422">
    <property type="entry name" value="CBM_6"/>
    <property type="match status" value="1"/>
</dbReference>
<organism evidence="15 16">
    <name type="scientific">Paenibacillus typhae</name>
    <dbReference type="NCBI Taxonomy" id="1174501"/>
    <lineage>
        <taxon>Bacteria</taxon>
        <taxon>Bacillati</taxon>
        <taxon>Bacillota</taxon>
        <taxon>Bacilli</taxon>
        <taxon>Bacillales</taxon>
        <taxon>Paenibacillaceae</taxon>
        <taxon>Paenibacillus</taxon>
    </lineage>
</organism>
<dbReference type="Pfam" id="PF02018">
    <property type="entry name" value="CBM_4_9"/>
    <property type="match status" value="1"/>
</dbReference>
<dbReference type="InterPro" id="IPR006584">
    <property type="entry name" value="Cellulose-bd_IV"/>
</dbReference>
<evidence type="ECO:0000259" key="14">
    <source>
        <dbReference type="PROSITE" id="PS51760"/>
    </source>
</evidence>
<dbReference type="PROSITE" id="PS51175">
    <property type="entry name" value="CBM6"/>
    <property type="match status" value="1"/>
</dbReference>
<name>A0A1G8FHE2_9BACL</name>
<keyword evidence="7 12" id="KW-0378">Hydrolase</keyword>
<dbReference type="InterPro" id="IPR023296">
    <property type="entry name" value="Glyco_hydro_beta-prop_sf"/>
</dbReference>
<dbReference type="Pfam" id="PF04616">
    <property type="entry name" value="Glyco_hydro_43"/>
    <property type="match status" value="1"/>
</dbReference>
<feature type="domain" description="GH10" evidence="14">
    <location>
        <begin position="221"/>
        <end position="553"/>
    </location>
</feature>
<keyword evidence="5" id="KW-0732">Signal</keyword>
<dbReference type="InterPro" id="IPR044846">
    <property type="entry name" value="GH10"/>
</dbReference>
<feature type="domain" description="CBM6" evidence="13">
    <location>
        <begin position="927"/>
        <end position="1060"/>
    </location>
</feature>
<evidence type="ECO:0000256" key="3">
    <source>
        <dbReference type="ARBA" id="ARBA00009865"/>
    </source>
</evidence>
<dbReference type="RefSeq" id="WP_244157573.1">
    <property type="nucleotide sequence ID" value="NZ_CBCSKY010000007.1"/>
</dbReference>
<evidence type="ECO:0000259" key="13">
    <source>
        <dbReference type="PROSITE" id="PS51175"/>
    </source>
</evidence>
<dbReference type="SUPFAM" id="SSF75005">
    <property type="entry name" value="Arabinanase/levansucrase/invertase"/>
    <property type="match status" value="1"/>
</dbReference>
<evidence type="ECO:0000256" key="6">
    <source>
        <dbReference type="ARBA" id="ARBA00022737"/>
    </source>
</evidence>
<evidence type="ECO:0000256" key="1">
    <source>
        <dbReference type="ARBA" id="ARBA00000681"/>
    </source>
</evidence>
<reference evidence="16" key="1">
    <citation type="submission" date="2016-10" db="EMBL/GenBank/DDBJ databases">
        <authorList>
            <person name="Varghese N."/>
            <person name="Submissions S."/>
        </authorList>
    </citation>
    <scope>NUCLEOTIDE SEQUENCE [LARGE SCALE GENOMIC DNA]</scope>
    <source>
        <strain evidence="16">CGMCC 1.11012</strain>
    </source>
</reference>
<comment type="pathway">
    <text evidence="2">Glycan degradation; xylan degradation.</text>
</comment>
<dbReference type="Pfam" id="PF00331">
    <property type="entry name" value="Glyco_hydro_10"/>
    <property type="match status" value="1"/>
</dbReference>